<dbReference type="AlphaFoldDB" id="A0A6H0Y418"/>
<evidence type="ECO:0000313" key="2">
    <source>
        <dbReference type="EMBL" id="QIX01754.1"/>
    </source>
</evidence>
<dbReference type="Proteomes" id="UP000503462">
    <property type="component" value="Chromosome 5"/>
</dbReference>
<evidence type="ECO:0000313" key="3">
    <source>
        <dbReference type="Proteomes" id="UP000503462"/>
    </source>
</evidence>
<dbReference type="OrthoDB" id="5387413at2759"/>
<name>A0A6H0Y418_9PEZI</name>
<feature type="compositionally biased region" description="Low complexity" evidence="1">
    <location>
        <begin position="21"/>
        <end position="34"/>
    </location>
</feature>
<proteinExistence type="predicted"/>
<feature type="region of interest" description="Disordered" evidence="1">
    <location>
        <begin position="1"/>
        <end position="36"/>
    </location>
</feature>
<gene>
    <name evidence="2" type="ORF">AMS68_007271</name>
</gene>
<reference evidence="2 3" key="1">
    <citation type="journal article" date="2016" name="Sci. Rep.">
        <title>Peltaster fructicola genome reveals evolution from an invasive phytopathogen to an ectophytic parasite.</title>
        <authorList>
            <person name="Xu C."/>
            <person name="Chen H."/>
            <person name="Gleason M.L."/>
            <person name="Xu J.R."/>
            <person name="Liu H."/>
            <person name="Zhang R."/>
            <person name="Sun G."/>
        </authorList>
    </citation>
    <scope>NUCLEOTIDE SEQUENCE [LARGE SCALE GENOMIC DNA]</scope>
    <source>
        <strain evidence="2 3">LNHT1506</strain>
    </source>
</reference>
<keyword evidence="3" id="KW-1185">Reference proteome</keyword>
<evidence type="ECO:0000256" key="1">
    <source>
        <dbReference type="SAM" id="MobiDB-lite"/>
    </source>
</evidence>
<organism evidence="2 3">
    <name type="scientific">Peltaster fructicola</name>
    <dbReference type="NCBI Taxonomy" id="286661"/>
    <lineage>
        <taxon>Eukaryota</taxon>
        <taxon>Fungi</taxon>
        <taxon>Dikarya</taxon>
        <taxon>Ascomycota</taxon>
        <taxon>Pezizomycotina</taxon>
        <taxon>Dothideomycetes</taxon>
        <taxon>Dothideomycetes incertae sedis</taxon>
        <taxon>Peltaster</taxon>
    </lineage>
</organism>
<protein>
    <submittedName>
        <fullName evidence="2">Uncharacterized protein</fullName>
    </submittedName>
</protein>
<accession>A0A6H0Y418</accession>
<sequence length="252" mass="28961">MPSAARRVPAAVEVHSDNDSSRASVGSSSPPKSVRFPDHAEIITGVTRPLTPTEAWSLYYFEIHARSCKTCHQPYQTVVNGGRLCSEGHDLAYDVAMHVYHRDGQVYSVKREKSRDIRVEVPHGYDRLVALLKAMEQRASRKPRLAPIISYESKYSSAQRAPAVQSIREEEEPWTPTYVVARTRNEKRARQKPVRYSTIKVGGDDQYARLRLASIDEKLGSLYKESGRKEYMIEVLETSEDRQRRRRKEYYD</sequence>
<dbReference type="EMBL" id="CP051143">
    <property type="protein sequence ID" value="QIX01754.1"/>
    <property type="molecule type" value="Genomic_DNA"/>
</dbReference>